<feature type="non-terminal residue" evidence="1">
    <location>
        <position position="1"/>
    </location>
</feature>
<name>A0AAN5CW22_9BILA</name>
<proteinExistence type="predicted"/>
<dbReference type="EMBL" id="BTRK01000005">
    <property type="protein sequence ID" value="GMR51731.1"/>
    <property type="molecule type" value="Genomic_DNA"/>
</dbReference>
<organism evidence="1 2">
    <name type="scientific">Pristionchus mayeri</name>
    <dbReference type="NCBI Taxonomy" id="1317129"/>
    <lineage>
        <taxon>Eukaryota</taxon>
        <taxon>Metazoa</taxon>
        <taxon>Ecdysozoa</taxon>
        <taxon>Nematoda</taxon>
        <taxon>Chromadorea</taxon>
        <taxon>Rhabditida</taxon>
        <taxon>Rhabditina</taxon>
        <taxon>Diplogasteromorpha</taxon>
        <taxon>Diplogasteroidea</taxon>
        <taxon>Neodiplogasteridae</taxon>
        <taxon>Pristionchus</taxon>
    </lineage>
</organism>
<keyword evidence="2" id="KW-1185">Reference proteome</keyword>
<dbReference type="AlphaFoldDB" id="A0AAN5CW22"/>
<evidence type="ECO:0000313" key="2">
    <source>
        <dbReference type="Proteomes" id="UP001328107"/>
    </source>
</evidence>
<accession>A0AAN5CW22</accession>
<sequence length="80" mass="9135">GHISEYSVDESLRCSRTTIIGELNRLVIGLEYQLRLGTVVLVFRSSQSSREQERNHHIGPPNSLMNCSFPVSWNTRSIVY</sequence>
<evidence type="ECO:0000313" key="1">
    <source>
        <dbReference type="EMBL" id="GMR51731.1"/>
    </source>
</evidence>
<gene>
    <name evidence="1" type="ORF">PMAYCL1PPCAC_21926</name>
</gene>
<feature type="non-terminal residue" evidence="1">
    <location>
        <position position="80"/>
    </location>
</feature>
<comment type="caution">
    <text evidence="1">The sequence shown here is derived from an EMBL/GenBank/DDBJ whole genome shotgun (WGS) entry which is preliminary data.</text>
</comment>
<dbReference type="Proteomes" id="UP001328107">
    <property type="component" value="Unassembled WGS sequence"/>
</dbReference>
<reference evidence="2" key="1">
    <citation type="submission" date="2022-10" db="EMBL/GenBank/DDBJ databases">
        <title>Genome assembly of Pristionchus species.</title>
        <authorList>
            <person name="Yoshida K."/>
            <person name="Sommer R.J."/>
        </authorList>
    </citation>
    <scope>NUCLEOTIDE SEQUENCE [LARGE SCALE GENOMIC DNA]</scope>
    <source>
        <strain evidence="2">RS5460</strain>
    </source>
</reference>
<protein>
    <submittedName>
        <fullName evidence="1">Uncharacterized protein</fullName>
    </submittedName>
</protein>